<feature type="transmembrane region" description="Helical" evidence="13">
    <location>
        <begin position="272"/>
        <end position="297"/>
    </location>
</feature>
<comment type="subcellular location">
    <subcellularLocation>
        <location evidence="1">Cell membrane</location>
        <topology evidence="1">Multi-pass membrane protein</topology>
    </subcellularLocation>
</comment>
<dbReference type="GO" id="GO:0046872">
    <property type="term" value="F:metal ion binding"/>
    <property type="evidence" value="ECO:0007669"/>
    <property type="project" value="UniProtKB-KW"/>
</dbReference>
<dbReference type="Gene3D" id="2.70.150.10">
    <property type="entry name" value="Calcium-transporting ATPase, cytoplasmic transduction domain A"/>
    <property type="match status" value="1"/>
</dbReference>
<dbReference type="PRINTS" id="PR00119">
    <property type="entry name" value="CATATPASE"/>
</dbReference>
<keyword evidence="8" id="KW-1278">Translocase</keyword>
<dbReference type="EC" id="7.2.2.12" evidence="11"/>
<feature type="transmembrane region" description="Helical" evidence="13">
    <location>
        <begin position="589"/>
        <end position="610"/>
    </location>
</feature>
<dbReference type="InterPro" id="IPR036412">
    <property type="entry name" value="HAD-like_sf"/>
</dbReference>
<dbReference type="AlphaFoldDB" id="A0A484HGI6"/>
<dbReference type="GO" id="GO:0005524">
    <property type="term" value="F:ATP binding"/>
    <property type="evidence" value="ECO:0007669"/>
    <property type="project" value="UniProtKB-UniRule"/>
</dbReference>
<feature type="transmembrane region" description="Helical" evidence="13">
    <location>
        <begin position="46"/>
        <end position="67"/>
    </location>
</feature>
<evidence type="ECO:0000256" key="7">
    <source>
        <dbReference type="ARBA" id="ARBA00022840"/>
    </source>
</evidence>
<dbReference type="GO" id="GO:0005886">
    <property type="term" value="C:plasma membrane"/>
    <property type="evidence" value="ECO:0007669"/>
    <property type="project" value="UniProtKB-SubCell"/>
</dbReference>
<evidence type="ECO:0000256" key="5">
    <source>
        <dbReference type="ARBA" id="ARBA00022723"/>
    </source>
</evidence>
<proteinExistence type="inferred from homology"/>
<dbReference type="InterPro" id="IPR001757">
    <property type="entry name" value="P_typ_ATPase"/>
</dbReference>
<dbReference type="InterPro" id="IPR023298">
    <property type="entry name" value="ATPase_P-typ_TM_dom_sf"/>
</dbReference>
<organism evidence="15">
    <name type="scientific">uncultured Desulfobacteraceae bacterium</name>
    <dbReference type="NCBI Taxonomy" id="218296"/>
    <lineage>
        <taxon>Bacteria</taxon>
        <taxon>Pseudomonadati</taxon>
        <taxon>Thermodesulfobacteriota</taxon>
        <taxon>Desulfobacteria</taxon>
        <taxon>Desulfobacterales</taxon>
        <taxon>Desulfobacteraceae</taxon>
        <taxon>environmental samples</taxon>
    </lineage>
</organism>
<dbReference type="NCBIfam" id="TIGR01512">
    <property type="entry name" value="ATPase-IB2_Cd"/>
    <property type="match status" value="1"/>
</dbReference>
<feature type="transmembrane region" description="Helical" evidence="13">
    <location>
        <begin position="87"/>
        <end position="113"/>
    </location>
</feature>
<dbReference type="Pfam" id="PF00702">
    <property type="entry name" value="Hydrolase"/>
    <property type="match status" value="1"/>
</dbReference>
<dbReference type="InterPro" id="IPR018303">
    <property type="entry name" value="ATPase_P-typ_P_site"/>
</dbReference>
<dbReference type="GO" id="GO:0060003">
    <property type="term" value="P:copper ion export"/>
    <property type="evidence" value="ECO:0007669"/>
    <property type="project" value="UniProtKB-ARBA"/>
</dbReference>
<sequence>MIGRHGKLNVYKEIFSSEDFMKTAVGGTLIPIAFLLKSIQIQSAPYISVTDMVLILSVIINGGPIIIEAVKGIAEKQMNVDELVSIAIIACLINGNFLEAAIVSAIMVTGALIEEAVSDSARNAIEDLIETTPDTAILEKNGKEEEVKVSQIIKGDIIVVKPGAIIPVDGAVIEGISAVDESAVTGEPIPKQKKVGNDVWAGTVNTDGFMRVRAEKVGDDSTMGKIISMVTAAEQSKIESVKIVDRYAAWFTPVILTSAILTYLFTQDVERAITVLIVGCPCSFLLAGPVATVSAIGQAAKQGILVKGGIYLENVAKATGVFFDKTGTLTKGNPEVKEVVQSSDIDENLLIQTAAALEKKMSHPLAHAVVRKAEEISLDIPEAHNVVNIPGRGIKGIANGQSVEITTTQEFSDKGYTTVEVKFDQVTKGYICMLDQPRAVAAESIDELKSLGVNDIAVISGDQDAPVKNICDQICIEKSYARQTPGDKLDRILEYNQGKLVYVGDGINDAPALKASDTGIAMGLNGSDAALETADIVLMNDRLDKLGYLFSLSRTMRRVIQINIAISFLINLFSVIAGFMGWLTPILGAVTHNIGSILVVGLSASIGMFVKKGRNFSKL</sequence>
<dbReference type="SUPFAM" id="SSF56784">
    <property type="entry name" value="HAD-like"/>
    <property type="match status" value="1"/>
</dbReference>
<dbReference type="PRINTS" id="PR00941">
    <property type="entry name" value="CDATPASE"/>
</dbReference>
<evidence type="ECO:0000256" key="9">
    <source>
        <dbReference type="ARBA" id="ARBA00022989"/>
    </source>
</evidence>
<evidence type="ECO:0000256" key="12">
    <source>
        <dbReference type="ARBA" id="ARBA00047308"/>
    </source>
</evidence>
<dbReference type="EMBL" id="CAACVI010000011">
    <property type="protein sequence ID" value="VEN73530.1"/>
    <property type="molecule type" value="Genomic_DNA"/>
</dbReference>
<evidence type="ECO:0000256" key="3">
    <source>
        <dbReference type="ARBA" id="ARBA00022475"/>
    </source>
</evidence>
<dbReference type="GO" id="GO:0016887">
    <property type="term" value="F:ATP hydrolysis activity"/>
    <property type="evidence" value="ECO:0007669"/>
    <property type="project" value="InterPro"/>
</dbReference>
<evidence type="ECO:0000256" key="11">
    <source>
        <dbReference type="ARBA" id="ARBA00039097"/>
    </source>
</evidence>
<feature type="transmembrane region" description="Helical" evidence="13">
    <location>
        <begin position="562"/>
        <end position="583"/>
    </location>
</feature>
<evidence type="ECO:0000256" key="1">
    <source>
        <dbReference type="ARBA" id="ARBA00004651"/>
    </source>
</evidence>
<comment type="similarity">
    <text evidence="2 13">Belongs to the cation transport ATPase (P-type) (TC 3.A.3) family. Type IB subfamily.</text>
</comment>
<dbReference type="NCBIfam" id="TIGR01494">
    <property type="entry name" value="ATPase_P-type"/>
    <property type="match status" value="1"/>
</dbReference>
<keyword evidence="4 13" id="KW-0812">Transmembrane</keyword>
<dbReference type="GO" id="GO:0016463">
    <property type="term" value="F:P-type zinc transporter activity"/>
    <property type="evidence" value="ECO:0007669"/>
    <property type="project" value="UniProtKB-EC"/>
</dbReference>
<dbReference type="NCBIfam" id="TIGR01525">
    <property type="entry name" value="ATPase-IB_hvy"/>
    <property type="match status" value="1"/>
</dbReference>
<keyword evidence="10 13" id="KW-0472">Membrane</keyword>
<evidence type="ECO:0000313" key="15">
    <source>
        <dbReference type="EMBL" id="VEN73530.1"/>
    </source>
</evidence>
<dbReference type="InterPro" id="IPR051014">
    <property type="entry name" value="Cation_Transport_ATPase_IB"/>
</dbReference>
<dbReference type="InterPro" id="IPR059000">
    <property type="entry name" value="ATPase_P-type_domA"/>
</dbReference>
<dbReference type="PROSITE" id="PS00154">
    <property type="entry name" value="ATPASE_E1_E2"/>
    <property type="match status" value="1"/>
</dbReference>
<gene>
    <name evidence="15" type="ORF">EPICR_190030</name>
</gene>
<comment type="catalytic activity">
    <reaction evidence="12">
        <text>Zn(2+)(in) + ATP + H2O = Zn(2+)(out) + ADP + phosphate + H(+)</text>
        <dbReference type="Rhea" id="RHEA:20621"/>
        <dbReference type="ChEBI" id="CHEBI:15377"/>
        <dbReference type="ChEBI" id="CHEBI:15378"/>
        <dbReference type="ChEBI" id="CHEBI:29105"/>
        <dbReference type="ChEBI" id="CHEBI:30616"/>
        <dbReference type="ChEBI" id="CHEBI:43474"/>
        <dbReference type="ChEBI" id="CHEBI:456216"/>
        <dbReference type="EC" id="7.2.2.12"/>
    </reaction>
</comment>
<dbReference type="Gene3D" id="3.40.50.1000">
    <property type="entry name" value="HAD superfamily/HAD-like"/>
    <property type="match status" value="1"/>
</dbReference>
<dbReference type="Gene3D" id="3.40.1110.10">
    <property type="entry name" value="Calcium-transporting ATPase, cytoplasmic domain N"/>
    <property type="match status" value="1"/>
</dbReference>
<evidence type="ECO:0000256" key="4">
    <source>
        <dbReference type="ARBA" id="ARBA00022692"/>
    </source>
</evidence>
<feature type="transmembrane region" description="Helical" evidence="13">
    <location>
        <begin position="20"/>
        <end position="39"/>
    </location>
</feature>
<evidence type="ECO:0000256" key="13">
    <source>
        <dbReference type="RuleBase" id="RU362081"/>
    </source>
</evidence>
<keyword evidence="9 13" id="KW-1133">Transmembrane helix</keyword>
<evidence type="ECO:0000256" key="10">
    <source>
        <dbReference type="ARBA" id="ARBA00023136"/>
    </source>
</evidence>
<evidence type="ECO:0000256" key="6">
    <source>
        <dbReference type="ARBA" id="ARBA00022741"/>
    </source>
</evidence>
<dbReference type="Pfam" id="PF00122">
    <property type="entry name" value="E1-E2_ATPase"/>
    <property type="match status" value="1"/>
</dbReference>
<dbReference type="PANTHER" id="PTHR48085:SF5">
    <property type="entry name" value="CADMIUM_ZINC-TRANSPORTING ATPASE HMA4-RELATED"/>
    <property type="match status" value="1"/>
</dbReference>
<evidence type="ECO:0000259" key="14">
    <source>
        <dbReference type="Pfam" id="PF00122"/>
    </source>
</evidence>
<keyword evidence="3 13" id="KW-1003">Cell membrane</keyword>
<name>A0A484HGI6_9BACT</name>
<dbReference type="SUPFAM" id="SSF81653">
    <property type="entry name" value="Calcium ATPase, transduction domain A"/>
    <property type="match status" value="1"/>
</dbReference>
<keyword evidence="7 13" id="KW-0067">ATP-binding</keyword>
<dbReference type="InterPro" id="IPR023299">
    <property type="entry name" value="ATPase_P-typ_cyto_dom_N"/>
</dbReference>
<keyword evidence="6 13" id="KW-0547">Nucleotide-binding</keyword>
<feature type="transmembrane region" description="Helical" evidence="13">
    <location>
        <begin position="247"/>
        <end position="266"/>
    </location>
</feature>
<accession>A0A484HGI6</accession>
<evidence type="ECO:0000256" key="2">
    <source>
        <dbReference type="ARBA" id="ARBA00006024"/>
    </source>
</evidence>
<keyword evidence="5 13" id="KW-0479">Metal-binding</keyword>
<dbReference type="PANTHER" id="PTHR48085">
    <property type="entry name" value="CADMIUM/ZINC-TRANSPORTING ATPASE HMA2-RELATED"/>
    <property type="match status" value="1"/>
</dbReference>
<dbReference type="InterPro" id="IPR027256">
    <property type="entry name" value="P-typ_ATPase_IB"/>
</dbReference>
<protein>
    <recommendedName>
        <fullName evidence="11">P-type Zn(2+) transporter</fullName>
        <ecNumber evidence="11">7.2.2.12</ecNumber>
    </recommendedName>
</protein>
<evidence type="ECO:0000256" key="8">
    <source>
        <dbReference type="ARBA" id="ARBA00022967"/>
    </source>
</evidence>
<dbReference type="InterPro" id="IPR023214">
    <property type="entry name" value="HAD_sf"/>
</dbReference>
<dbReference type="InterPro" id="IPR008250">
    <property type="entry name" value="ATPase_P-typ_transduc_dom_A_sf"/>
</dbReference>
<feature type="domain" description="P-type ATPase A" evidence="14">
    <location>
        <begin position="131"/>
        <end position="230"/>
    </location>
</feature>
<reference evidence="15" key="1">
    <citation type="submission" date="2019-01" db="EMBL/GenBank/DDBJ databases">
        <authorList>
            <consortium name="Genoscope - CEA"/>
            <person name="William W."/>
        </authorList>
    </citation>
    <scope>NUCLEOTIDE SEQUENCE</scope>
    <source>
        <strain evidence="15">CR-1</strain>
    </source>
</reference>
<dbReference type="FunFam" id="2.70.150.10:FF:000020">
    <property type="entry name" value="Copper-exporting P-type ATPase A"/>
    <property type="match status" value="1"/>
</dbReference>
<dbReference type="SUPFAM" id="SSF81665">
    <property type="entry name" value="Calcium ATPase, transmembrane domain M"/>
    <property type="match status" value="1"/>
</dbReference>